<comment type="caution">
    <text evidence="3">The sequence shown here is derived from an EMBL/GenBank/DDBJ whole genome shotgun (WGS) entry which is preliminary data.</text>
</comment>
<dbReference type="Pfam" id="PF18336">
    <property type="entry name" value="Tudor_FRX1"/>
    <property type="match status" value="1"/>
</dbReference>
<dbReference type="GO" id="GO:0048513">
    <property type="term" value="P:animal organ development"/>
    <property type="evidence" value="ECO:0007669"/>
    <property type="project" value="TreeGrafter"/>
</dbReference>
<protein>
    <submittedName>
        <fullName evidence="3">Putative fragile X mental retardation syndrome-related protein 1-like B-like</fullName>
    </submittedName>
</protein>
<dbReference type="EMBL" id="MRZV01001074">
    <property type="protein sequence ID" value="PIK40903.1"/>
    <property type="molecule type" value="Genomic_DNA"/>
</dbReference>
<keyword evidence="1" id="KW-0694">RNA-binding</keyword>
<dbReference type="GO" id="GO:0003730">
    <property type="term" value="F:mRNA 3'-UTR binding"/>
    <property type="evidence" value="ECO:0007669"/>
    <property type="project" value="TreeGrafter"/>
</dbReference>
<dbReference type="GO" id="GO:0048170">
    <property type="term" value="P:positive regulation of long-term neuronal synaptic plasticity"/>
    <property type="evidence" value="ECO:0007669"/>
    <property type="project" value="TreeGrafter"/>
</dbReference>
<dbReference type="SUPFAM" id="SSF54160">
    <property type="entry name" value="Chromo domain-like"/>
    <property type="match status" value="1"/>
</dbReference>
<dbReference type="InterPro" id="IPR016197">
    <property type="entry name" value="Chromo-like_dom_sf"/>
</dbReference>
<accession>A0A2G8JYT6</accession>
<evidence type="ECO:0000313" key="4">
    <source>
        <dbReference type="Proteomes" id="UP000230750"/>
    </source>
</evidence>
<dbReference type="GO" id="GO:0045727">
    <property type="term" value="P:positive regulation of translation"/>
    <property type="evidence" value="ECO:0007669"/>
    <property type="project" value="TreeGrafter"/>
</dbReference>
<dbReference type="SUPFAM" id="SSF54791">
    <property type="entry name" value="Eukaryotic type KH-domain (KH-domain type I)"/>
    <property type="match status" value="1"/>
</dbReference>
<keyword evidence="4" id="KW-1185">Reference proteome</keyword>
<dbReference type="OrthoDB" id="424249at2759"/>
<sequence length="279" mass="32225">MVTHSQQIFPYHLQAILKDINDEEVMIAFENNWTAERKVQYSVVRLPPDLMGQEDIDLAAGDEVEVYSRSFESEPCGWWPAKIQMVKGEFYVIEYVGYDNTYNEIVTKDRLRHRNKNPPLSAESVFKNSIEVPADLRQLSLYHLSDNHLFISILYLQSQSEAIAKRTELLGDMHVRNLREKFIMIQRAKDAAQQLENPECLKKARSILEFTEDQVIVPREMIGKVIGKNGRIIQEIVDKSGVVRVKITETMTGQSTGQFRAGSVRLCRTKDKSLTLKYW</sequence>
<gene>
    <name evidence="3" type="ORF">BSL78_22259</name>
</gene>
<dbReference type="InterPro" id="IPR008395">
    <property type="entry name" value="Agenet-like_dom"/>
</dbReference>
<dbReference type="GO" id="GO:0005634">
    <property type="term" value="C:nucleus"/>
    <property type="evidence" value="ECO:0007669"/>
    <property type="project" value="TreeGrafter"/>
</dbReference>
<dbReference type="InterPro" id="IPR040472">
    <property type="entry name" value="FMRP_KH0"/>
</dbReference>
<evidence type="ECO:0000313" key="3">
    <source>
        <dbReference type="EMBL" id="PIK40903.1"/>
    </source>
</evidence>
<dbReference type="InterPro" id="IPR004088">
    <property type="entry name" value="KH_dom_type_1"/>
</dbReference>
<dbReference type="PROSITE" id="PS51641">
    <property type="entry name" value="AGENET_LIKE"/>
    <property type="match status" value="1"/>
</dbReference>
<dbReference type="GO" id="GO:0098793">
    <property type="term" value="C:presynapse"/>
    <property type="evidence" value="ECO:0007669"/>
    <property type="project" value="GOC"/>
</dbReference>
<feature type="domain" description="Agenet-like" evidence="2">
    <location>
        <begin position="62"/>
        <end position="114"/>
    </location>
</feature>
<dbReference type="InterPro" id="IPR041560">
    <property type="entry name" value="Tudor_FRM1"/>
</dbReference>
<organism evidence="3 4">
    <name type="scientific">Stichopus japonicus</name>
    <name type="common">Sea cucumber</name>
    <dbReference type="NCBI Taxonomy" id="307972"/>
    <lineage>
        <taxon>Eukaryota</taxon>
        <taxon>Metazoa</taxon>
        <taxon>Echinodermata</taxon>
        <taxon>Eleutherozoa</taxon>
        <taxon>Echinozoa</taxon>
        <taxon>Holothuroidea</taxon>
        <taxon>Aspidochirotacea</taxon>
        <taxon>Aspidochirotida</taxon>
        <taxon>Stichopodidae</taxon>
        <taxon>Apostichopus</taxon>
    </lineage>
</organism>
<dbReference type="PROSITE" id="PS50084">
    <property type="entry name" value="KH_TYPE_1"/>
    <property type="match status" value="1"/>
</dbReference>
<dbReference type="GO" id="GO:0045182">
    <property type="term" value="F:translation regulator activity"/>
    <property type="evidence" value="ECO:0007669"/>
    <property type="project" value="TreeGrafter"/>
</dbReference>
<evidence type="ECO:0000259" key="2">
    <source>
        <dbReference type="PROSITE" id="PS51641"/>
    </source>
</evidence>
<dbReference type="GO" id="GO:0043488">
    <property type="term" value="P:regulation of mRNA stability"/>
    <property type="evidence" value="ECO:0007669"/>
    <property type="project" value="TreeGrafter"/>
</dbReference>
<dbReference type="AlphaFoldDB" id="A0A2G8JYT6"/>
<proteinExistence type="predicted"/>
<reference evidence="3 4" key="1">
    <citation type="journal article" date="2017" name="PLoS Biol.">
        <title>The sea cucumber genome provides insights into morphological evolution and visceral regeneration.</title>
        <authorList>
            <person name="Zhang X."/>
            <person name="Sun L."/>
            <person name="Yuan J."/>
            <person name="Sun Y."/>
            <person name="Gao Y."/>
            <person name="Zhang L."/>
            <person name="Li S."/>
            <person name="Dai H."/>
            <person name="Hamel J.F."/>
            <person name="Liu C."/>
            <person name="Yu Y."/>
            <person name="Liu S."/>
            <person name="Lin W."/>
            <person name="Guo K."/>
            <person name="Jin S."/>
            <person name="Xu P."/>
            <person name="Storey K.B."/>
            <person name="Huan P."/>
            <person name="Zhang T."/>
            <person name="Zhou Y."/>
            <person name="Zhang J."/>
            <person name="Lin C."/>
            <person name="Li X."/>
            <person name="Xing L."/>
            <person name="Huo D."/>
            <person name="Sun M."/>
            <person name="Wang L."/>
            <person name="Mercier A."/>
            <person name="Li F."/>
            <person name="Yang H."/>
            <person name="Xiang J."/>
        </authorList>
    </citation>
    <scope>NUCLEOTIDE SEQUENCE [LARGE SCALE GENOMIC DNA]</scope>
    <source>
        <strain evidence="3">Shaxun</strain>
        <tissue evidence="3">Muscle</tissue>
    </source>
</reference>
<dbReference type="Gene3D" id="3.30.1370.10">
    <property type="entry name" value="K Homology domain, type 1"/>
    <property type="match status" value="1"/>
</dbReference>
<dbReference type="InterPro" id="IPR036612">
    <property type="entry name" value="KH_dom_type_1_sf"/>
</dbReference>
<dbReference type="PANTHER" id="PTHR10603">
    <property type="entry name" value="FRAGILE X MENTAL RETARDATION SYNDROME-RELATED PROTEIN"/>
    <property type="match status" value="1"/>
</dbReference>
<evidence type="ECO:0000256" key="1">
    <source>
        <dbReference type="PROSITE-ProRule" id="PRU00117"/>
    </source>
</evidence>
<name>A0A2G8JYT6_STIJA</name>
<dbReference type="Gene3D" id="2.30.30.140">
    <property type="match status" value="2"/>
</dbReference>
<dbReference type="InterPro" id="IPR040148">
    <property type="entry name" value="FMR1"/>
</dbReference>
<dbReference type="Proteomes" id="UP000230750">
    <property type="component" value="Unassembled WGS sequence"/>
</dbReference>
<dbReference type="PANTHER" id="PTHR10603:SF7">
    <property type="entry name" value="FRAGILE X MESSENGER RIBONUCLEOPROTEIN 1 HOMOLOG"/>
    <property type="match status" value="1"/>
</dbReference>
<dbReference type="GO" id="GO:0051028">
    <property type="term" value="P:mRNA transport"/>
    <property type="evidence" value="ECO:0007669"/>
    <property type="project" value="TreeGrafter"/>
</dbReference>
<dbReference type="Pfam" id="PF17904">
    <property type="entry name" value="KH_9"/>
    <property type="match status" value="1"/>
</dbReference>
<dbReference type="GO" id="GO:0043005">
    <property type="term" value="C:neuron projection"/>
    <property type="evidence" value="ECO:0007669"/>
    <property type="project" value="TreeGrafter"/>
</dbReference>
<dbReference type="Pfam" id="PF00013">
    <property type="entry name" value="KH_1"/>
    <property type="match status" value="1"/>
</dbReference>
<dbReference type="GO" id="GO:0099577">
    <property type="term" value="P:regulation of translation at presynapse, modulating synaptic transmission"/>
    <property type="evidence" value="ECO:0007669"/>
    <property type="project" value="TreeGrafter"/>
</dbReference>
<dbReference type="GO" id="GO:0010494">
    <property type="term" value="C:cytoplasmic stress granule"/>
    <property type="evidence" value="ECO:0007669"/>
    <property type="project" value="TreeGrafter"/>
</dbReference>
<dbReference type="Pfam" id="PF05641">
    <property type="entry name" value="Agenet"/>
    <property type="match status" value="1"/>
</dbReference>